<feature type="domain" description="ABC-type transport auxiliary lipoprotein component" evidence="1">
    <location>
        <begin position="47"/>
        <end position="198"/>
    </location>
</feature>
<organism evidence="2 3">
    <name type="scientific">Alteromonas hispanica</name>
    <dbReference type="NCBI Taxonomy" id="315421"/>
    <lineage>
        <taxon>Bacteria</taxon>
        <taxon>Pseudomonadati</taxon>
        <taxon>Pseudomonadota</taxon>
        <taxon>Gammaproteobacteria</taxon>
        <taxon>Alteromonadales</taxon>
        <taxon>Alteromonadaceae</taxon>
        <taxon>Alteromonas/Salinimonas group</taxon>
        <taxon>Alteromonas</taxon>
    </lineage>
</organism>
<dbReference type="Gene3D" id="3.40.50.10610">
    <property type="entry name" value="ABC-type transport auxiliary lipoprotein component"/>
    <property type="match status" value="1"/>
</dbReference>
<dbReference type="SUPFAM" id="SSF159594">
    <property type="entry name" value="XCC0632-like"/>
    <property type="match status" value="1"/>
</dbReference>
<dbReference type="InterPro" id="IPR005586">
    <property type="entry name" value="ABC_trans_aux"/>
</dbReference>
<dbReference type="Proteomes" id="UP000478837">
    <property type="component" value="Unassembled WGS sequence"/>
</dbReference>
<accession>A0A6L9MSH7</accession>
<comment type="caution">
    <text evidence="2">The sequence shown here is derived from an EMBL/GenBank/DDBJ whole genome shotgun (WGS) entry which is preliminary data.</text>
</comment>
<protein>
    <recommendedName>
        <fullName evidence="1">ABC-type transport auxiliary lipoprotein component domain-containing protein</fullName>
    </recommendedName>
</protein>
<keyword evidence="3" id="KW-1185">Reference proteome</keyword>
<sequence length="209" mass="22830">MAMNTGFFSKKGNIRFALATILLLVISGCAGSNPSLSYYLLHSAVPSKAQNTTAYSDTNNTNLVFNKVTLPDYLKHRGLVYQVSDTNLHISATHLWAEPVEEGLRKSLSDHLALKNISLTSAKNPLEGNLSTLNLYVSDFISTYKGNVVLKGDFVITDMHSNVHRESFLIETELENDGFSASITAMRHALVELASKVADSTHNTRAPSA</sequence>
<evidence type="ECO:0000259" key="1">
    <source>
        <dbReference type="Pfam" id="PF03886"/>
    </source>
</evidence>
<reference evidence="2 3" key="1">
    <citation type="submission" date="2020-01" db="EMBL/GenBank/DDBJ databases">
        <title>Genomes of bacteria type strains.</title>
        <authorList>
            <person name="Chen J."/>
            <person name="Zhu S."/>
            <person name="Yang J."/>
        </authorList>
    </citation>
    <scope>NUCLEOTIDE SEQUENCE [LARGE SCALE GENOMIC DNA]</scope>
    <source>
        <strain evidence="2 3">LMG 22958</strain>
    </source>
</reference>
<dbReference type="RefSeq" id="WP_163110575.1">
    <property type="nucleotide sequence ID" value="NZ_JAAAWP010000002.1"/>
</dbReference>
<dbReference type="AlphaFoldDB" id="A0A6L9MSH7"/>
<dbReference type="EMBL" id="JAAAWP010000002">
    <property type="protein sequence ID" value="NDW20903.1"/>
    <property type="molecule type" value="Genomic_DNA"/>
</dbReference>
<evidence type="ECO:0000313" key="2">
    <source>
        <dbReference type="EMBL" id="NDW20903.1"/>
    </source>
</evidence>
<dbReference type="Pfam" id="PF03886">
    <property type="entry name" value="ABC_trans_aux"/>
    <property type="match status" value="1"/>
</dbReference>
<name>A0A6L9MSH7_9ALTE</name>
<proteinExistence type="predicted"/>
<gene>
    <name evidence="2" type="ORF">GTW09_05155</name>
</gene>
<evidence type="ECO:0000313" key="3">
    <source>
        <dbReference type="Proteomes" id="UP000478837"/>
    </source>
</evidence>